<dbReference type="GO" id="GO:0015031">
    <property type="term" value="P:protein transport"/>
    <property type="evidence" value="ECO:0007669"/>
    <property type="project" value="UniProtKB-KW"/>
</dbReference>
<protein>
    <recommendedName>
        <fullName evidence="11">Oligopeptide transport system permease protein OppC</fullName>
    </recommendedName>
</protein>
<evidence type="ECO:0000256" key="2">
    <source>
        <dbReference type="ARBA" id="ARBA00022448"/>
    </source>
</evidence>
<evidence type="ECO:0000256" key="3">
    <source>
        <dbReference type="ARBA" id="ARBA00022475"/>
    </source>
</evidence>
<dbReference type="RefSeq" id="WP_094449546.1">
    <property type="nucleotide sequence ID" value="NZ_NMVI01000005.1"/>
</dbReference>
<dbReference type="InterPro" id="IPR050366">
    <property type="entry name" value="BP-dependent_transpt_permease"/>
</dbReference>
<evidence type="ECO:0000256" key="12">
    <source>
        <dbReference type="RuleBase" id="RU363032"/>
    </source>
</evidence>
<keyword evidence="5 12" id="KW-0812">Transmembrane</keyword>
<dbReference type="AlphaFoldDB" id="A0A255EQQ6"/>
<dbReference type="InterPro" id="IPR025966">
    <property type="entry name" value="OppC_N"/>
</dbReference>
<dbReference type="PANTHER" id="PTHR43386">
    <property type="entry name" value="OLIGOPEPTIDE TRANSPORT SYSTEM PERMEASE PROTEIN APPC"/>
    <property type="match status" value="1"/>
</dbReference>
<comment type="subcellular location">
    <subcellularLocation>
        <location evidence="1">Cell inner membrane</location>
        <topology evidence="1">Multi-pass membrane protein</topology>
    </subcellularLocation>
    <subcellularLocation>
        <location evidence="12">Cell membrane</location>
        <topology evidence="12">Multi-pass membrane protein</topology>
    </subcellularLocation>
</comment>
<dbReference type="EMBL" id="NMVI01000005">
    <property type="protein sequence ID" value="OYN90453.1"/>
    <property type="molecule type" value="Genomic_DNA"/>
</dbReference>
<keyword evidence="6" id="KW-0571">Peptide transport</keyword>
<evidence type="ECO:0000256" key="6">
    <source>
        <dbReference type="ARBA" id="ARBA00022856"/>
    </source>
</evidence>
<gene>
    <name evidence="14" type="ORF">CGZ92_01045</name>
</gene>
<evidence type="ECO:0000256" key="9">
    <source>
        <dbReference type="ARBA" id="ARBA00023136"/>
    </source>
</evidence>
<feature type="transmembrane region" description="Helical" evidence="12">
    <location>
        <begin position="133"/>
        <end position="155"/>
    </location>
</feature>
<keyword evidence="8 12" id="KW-1133">Transmembrane helix</keyword>
<dbReference type="InterPro" id="IPR000515">
    <property type="entry name" value="MetI-like"/>
</dbReference>
<dbReference type="PANTHER" id="PTHR43386:SF2">
    <property type="entry name" value="OLIGOPEPTIDE TRANSPORT SYSTEM PERMEASE PROTEIN OPPC"/>
    <property type="match status" value="1"/>
</dbReference>
<evidence type="ECO:0000313" key="15">
    <source>
        <dbReference type="Proteomes" id="UP000216533"/>
    </source>
</evidence>
<feature type="transmembrane region" description="Helical" evidence="12">
    <location>
        <begin position="267"/>
        <end position="287"/>
    </location>
</feature>
<reference evidence="14 15" key="1">
    <citation type="submission" date="2017-07" db="EMBL/GenBank/DDBJ databases">
        <title>Draft whole genome sequences of clinical Proprionibacteriaceae strains.</title>
        <authorList>
            <person name="Bernier A.-M."/>
            <person name="Bernard K."/>
            <person name="Domingo M.-C."/>
        </authorList>
    </citation>
    <scope>NUCLEOTIDE SEQUENCE [LARGE SCALE GENOMIC DNA]</scope>
    <source>
        <strain evidence="14 15">NML 160184</strain>
    </source>
</reference>
<evidence type="ECO:0000259" key="13">
    <source>
        <dbReference type="PROSITE" id="PS50928"/>
    </source>
</evidence>
<keyword evidence="7" id="KW-0653">Protein transport</keyword>
<evidence type="ECO:0000256" key="11">
    <source>
        <dbReference type="ARBA" id="ARBA00072251"/>
    </source>
</evidence>
<dbReference type="GO" id="GO:0005886">
    <property type="term" value="C:plasma membrane"/>
    <property type="evidence" value="ECO:0007669"/>
    <property type="project" value="UniProtKB-SubCell"/>
</dbReference>
<evidence type="ECO:0000256" key="1">
    <source>
        <dbReference type="ARBA" id="ARBA00004429"/>
    </source>
</evidence>
<dbReference type="Proteomes" id="UP000216533">
    <property type="component" value="Unassembled WGS sequence"/>
</dbReference>
<evidence type="ECO:0000256" key="7">
    <source>
        <dbReference type="ARBA" id="ARBA00022927"/>
    </source>
</evidence>
<dbReference type="CDD" id="cd06261">
    <property type="entry name" value="TM_PBP2"/>
    <property type="match status" value="1"/>
</dbReference>
<evidence type="ECO:0000313" key="14">
    <source>
        <dbReference type="EMBL" id="OYN90453.1"/>
    </source>
</evidence>
<dbReference type="InterPro" id="IPR035906">
    <property type="entry name" value="MetI-like_sf"/>
</dbReference>
<comment type="similarity">
    <text evidence="10">Belongs to the binding-protein-dependent transport system permease family. OppBC subfamily.</text>
</comment>
<dbReference type="Gene3D" id="1.10.3720.10">
    <property type="entry name" value="MetI-like"/>
    <property type="match status" value="1"/>
</dbReference>
<keyword evidence="2 12" id="KW-0813">Transport</keyword>
<dbReference type="Pfam" id="PF12911">
    <property type="entry name" value="OppC_N"/>
    <property type="match status" value="1"/>
</dbReference>
<keyword evidence="9 12" id="KW-0472">Membrane</keyword>
<organism evidence="14 15">
    <name type="scientific">Parenemella sanctibonifatiensis</name>
    <dbReference type="NCBI Taxonomy" id="2016505"/>
    <lineage>
        <taxon>Bacteria</taxon>
        <taxon>Bacillati</taxon>
        <taxon>Actinomycetota</taxon>
        <taxon>Actinomycetes</taxon>
        <taxon>Propionibacteriales</taxon>
        <taxon>Propionibacteriaceae</taxon>
        <taxon>Parenemella</taxon>
    </lineage>
</organism>
<accession>A0A255EQQ6</accession>
<proteinExistence type="inferred from homology"/>
<evidence type="ECO:0000256" key="10">
    <source>
        <dbReference type="ARBA" id="ARBA00024202"/>
    </source>
</evidence>
<feature type="domain" description="ABC transmembrane type-1" evidence="13">
    <location>
        <begin position="98"/>
        <end position="287"/>
    </location>
</feature>
<dbReference type="SUPFAM" id="SSF161098">
    <property type="entry name" value="MetI-like"/>
    <property type="match status" value="1"/>
</dbReference>
<evidence type="ECO:0000256" key="8">
    <source>
        <dbReference type="ARBA" id="ARBA00022989"/>
    </source>
</evidence>
<name>A0A255EQQ6_9ACTN</name>
<comment type="caution">
    <text evidence="14">The sequence shown here is derived from an EMBL/GenBank/DDBJ whole genome shotgun (WGS) entry which is preliminary data.</text>
</comment>
<feature type="transmembrane region" description="Helical" evidence="12">
    <location>
        <begin position="102"/>
        <end position="126"/>
    </location>
</feature>
<keyword evidence="3" id="KW-1003">Cell membrane</keyword>
<feature type="transmembrane region" description="Helical" evidence="12">
    <location>
        <begin position="161"/>
        <end position="181"/>
    </location>
</feature>
<evidence type="ECO:0000256" key="4">
    <source>
        <dbReference type="ARBA" id="ARBA00022519"/>
    </source>
</evidence>
<feature type="transmembrane region" description="Helical" evidence="12">
    <location>
        <begin position="37"/>
        <end position="58"/>
    </location>
</feature>
<dbReference type="PROSITE" id="PS50928">
    <property type="entry name" value="ABC_TM1"/>
    <property type="match status" value="1"/>
</dbReference>
<evidence type="ECO:0000256" key="5">
    <source>
        <dbReference type="ARBA" id="ARBA00022692"/>
    </source>
</evidence>
<dbReference type="GO" id="GO:0055085">
    <property type="term" value="P:transmembrane transport"/>
    <property type="evidence" value="ECO:0007669"/>
    <property type="project" value="InterPro"/>
</dbReference>
<sequence>MSSDQIETQTVETATPTTRKRLSRSQLYVKRFFRNKMAVIGLAVFFLLILLSIFGKVISPYDFSELDFMAFNQPPNSQHWFGTNALGQDNFTRTAHGLQRSIIIAVCVSSATTLISAMVGATAAYFGGAYERIVLAIIHFLLVVPTFLILAMLSNSAGGDWRVLIVVMIAIGWMYAARVIWSLSMSIREREYVTASRYMGVNPFVVVWRHMVPNIGSLLVIQFTLGIVGTVMSETGLSFLGFGIKLPDVSLGTLLQEGNATLTTTPWLFYFPAGVLTLLTTSMALIADGLRDALDPSSAAGGQA</sequence>
<dbReference type="GO" id="GO:0015833">
    <property type="term" value="P:peptide transport"/>
    <property type="evidence" value="ECO:0007669"/>
    <property type="project" value="UniProtKB-KW"/>
</dbReference>
<dbReference type="Pfam" id="PF00528">
    <property type="entry name" value="BPD_transp_1"/>
    <property type="match status" value="1"/>
</dbReference>
<keyword evidence="4" id="KW-0997">Cell inner membrane</keyword>